<sequence length="165" mass="18342">MGARPVKADSVQLLPEVAYDGTDMARVTSRKEIEAYDDLCDATLKKDACRAISKKPWHEALEILQLGPFCHKIRSDAIKAIAIYCPNLRKFRLSGIRDINGDAINAPAKHCLSFIKIGFVDCHNIDEVAVSNVVPLQFLSVAGTTRMNWGLVSQNWTKLPNFICL</sequence>
<protein>
    <submittedName>
        <fullName evidence="1">Uncharacterized protein</fullName>
    </submittedName>
</protein>
<gene>
    <name evidence="1" type="ORF">Vadar_024893</name>
</gene>
<accession>A0ACB7YFX1</accession>
<evidence type="ECO:0000313" key="2">
    <source>
        <dbReference type="Proteomes" id="UP000828048"/>
    </source>
</evidence>
<proteinExistence type="predicted"/>
<name>A0ACB7YFX1_9ERIC</name>
<dbReference type="EMBL" id="CM037158">
    <property type="protein sequence ID" value="KAH7852445.1"/>
    <property type="molecule type" value="Genomic_DNA"/>
</dbReference>
<organism evidence="1 2">
    <name type="scientific">Vaccinium darrowii</name>
    <dbReference type="NCBI Taxonomy" id="229202"/>
    <lineage>
        <taxon>Eukaryota</taxon>
        <taxon>Viridiplantae</taxon>
        <taxon>Streptophyta</taxon>
        <taxon>Embryophyta</taxon>
        <taxon>Tracheophyta</taxon>
        <taxon>Spermatophyta</taxon>
        <taxon>Magnoliopsida</taxon>
        <taxon>eudicotyledons</taxon>
        <taxon>Gunneridae</taxon>
        <taxon>Pentapetalae</taxon>
        <taxon>asterids</taxon>
        <taxon>Ericales</taxon>
        <taxon>Ericaceae</taxon>
        <taxon>Vaccinioideae</taxon>
        <taxon>Vaccinieae</taxon>
        <taxon>Vaccinium</taxon>
    </lineage>
</organism>
<keyword evidence="2" id="KW-1185">Reference proteome</keyword>
<evidence type="ECO:0000313" key="1">
    <source>
        <dbReference type="EMBL" id="KAH7852445.1"/>
    </source>
</evidence>
<comment type="caution">
    <text evidence="1">The sequence shown here is derived from an EMBL/GenBank/DDBJ whole genome shotgun (WGS) entry which is preliminary data.</text>
</comment>
<dbReference type="Proteomes" id="UP000828048">
    <property type="component" value="Chromosome 8"/>
</dbReference>
<reference evidence="1 2" key="1">
    <citation type="journal article" date="2021" name="Hortic Res">
        <title>High-quality reference genome and annotation aids understanding of berry development for evergreen blueberry (Vaccinium darrowii).</title>
        <authorList>
            <person name="Yu J."/>
            <person name="Hulse-Kemp A.M."/>
            <person name="Babiker E."/>
            <person name="Staton M."/>
        </authorList>
    </citation>
    <scope>NUCLEOTIDE SEQUENCE [LARGE SCALE GENOMIC DNA]</scope>
    <source>
        <strain evidence="2">cv. NJ 8807/NJ 8810</strain>
        <tissue evidence="1">Young leaf</tissue>
    </source>
</reference>